<keyword evidence="12" id="KW-1185">Reference proteome</keyword>
<comment type="similarity">
    <text evidence="2 8">Belongs to the PhoU family.</text>
</comment>
<dbReference type="KEGG" id="dja:HY57_15865"/>
<comment type="subcellular location">
    <subcellularLocation>
        <location evidence="1 8">Cytoplasm</location>
    </subcellularLocation>
</comment>
<evidence type="ECO:0000256" key="7">
    <source>
        <dbReference type="ARBA" id="ARBA00056181"/>
    </source>
</evidence>
<dbReference type="NCBIfam" id="TIGR02135">
    <property type="entry name" value="phoU_full"/>
    <property type="match status" value="1"/>
</dbReference>
<sequence length="244" mass="27367">MSGSSKEHIIKSYDDELTRLTGEIVRMGELAVTQLEAAIDVIDRRDERAAQHVVSNDDAIDLLEQEISHDVVRLLALRAPIAGDLRNVFAALRIAADIERIGDYAANVAKRSIPLSMVAPIAPTNGLGYLAELAAKEVRDVLMAYRDRDAEHAYQVWKDDADLDEAYTGYFRQLLTYMMEDPRNITPCTHLLFMAKNIERIGDHATNIAESIWYQVNGEPLTAQRAKRDFTSNPEPTKLGNKQD</sequence>
<name>A0A075K8V1_9GAMM</name>
<dbReference type="AlphaFoldDB" id="A0A075K8V1"/>
<evidence type="ECO:0000256" key="8">
    <source>
        <dbReference type="PIRNR" id="PIRNR003107"/>
    </source>
</evidence>
<comment type="function">
    <text evidence="7 8">Plays a role in the regulation of phosphate uptake.</text>
</comment>
<dbReference type="InterPro" id="IPR038078">
    <property type="entry name" value="PhoU-like_sf"/>
</dbReference>
<dbReference type="SUPFAM" id="SSF109755">
    <property type="entry name" value="PhoU-like"/>
    <property type="match status" value="1"/>
</dbReference>
<evidence type="ECO:0000256" key="5">
    <source>
        <dbReference type="ARBA" id="ARBA00022490"/>
    </source>
</evidence>
<evidence type="ECO:0000259" key="10">
    <source>
        <dbReference type="Pfam" id="PF01895"/>
    </source>
</evidence>
<evidence type="ECO:0000256" key="6">
    <source>
        <dbReference type="ARBA" id="ARBA00022592"/>
    </source>
</evidence>
<feature type="compositionally biased region" description="Polar residues" evidence="9">
    <location>
        <begin position="231"/>
        <end position="244"/>
    </location>
</feature>
<feature type="domain" description="PhoU" evidence="10">
    <location>
        <begin position="130"/>
        <end position="212"/>
    </location>
</feature>
<protein>
    <recommendedName>
        <fullName evidence="8">Phosphate-specific transport system accessory protein PhoU</fullName>
    </recommendedName>
</protein>
<dbReference type="OrthoDB" id="9814256at2"/>
<gene>
    <name evidence="11" type="ORF">HY57_15865</name>
</gene>
<feature type="region of interest" description="Disordered" evidence="9">
    <location>
        <begin position="225"/>
        <end position="244"/>
    </location>
</feature>
<dbReference type="RefSeq" id="WP_019464986.1">
    <property type="nucleotide sequence ID" value="NZ_ALOY01000144.1"/>
</dbReference>
<dbReference type="GO" id="GO:0045936">
    <property type="term" value="P:negative regulation of phosphate metabolic process"/>
    <property type="evidence" value="ECO:0007669"/>
    <property type="project" value="InterPro"/>
</dbReference>
<dbReference type="Pfam" id="PF01895">
    <property type="entry name" value="PhoU"/>
    <property type="match status" value="2"/>
</dbReference>
<evidence type="ECO:0000256" key="1">
    <source>
        <dbReference type="ARBA" id="ARBA00004496"/>
    </source>
</evidence>
<dbReference type="InterPro" id="IPR028366">
    <property type="entry name" value="PhoU"/>
</dbReference>
<dbReference type="PATRIC" id="fig|1217721.7.peg.3252"/>
<evidence type="ECO:0000256" key="2">
    <source>
        <dbReference type="ARBA" id="ARBA00008107"/>
    </source>
</evidence>
<dbReference type="STRING" id="1217721.HY57_15865"/>
<feature type="domain" description="PhoU" evidence="10">
    <location>
        <begin position="24"/>
        <end position="111"/>
    </location>
</feature>
<dbReference type="InterPro" id="IPR026022">
    <property type="entry name" value="PhoU_dom"/>
</dbReference>
<dbReference type="PANTHER" id="PTHR42930:SF3">
    <property type="entry name" value="PHOSPHATE-SPECIFIC TRANSPORT SYSTEM ACCESSORY PROTEIN PHOU"/>
    <property type="match status" value="1"/>
</dbReference>
<dbReference type="GO" id="GO:0030643">
    <property type="term" value="P:intracellular phosphate ion homeostasis"/>
    <property type="evidence" value="ECO:0007669"/>
    <property type="project" value="InterPro"/>
</dbReference>
<evidence type="ECO:0000256" key="4">
    <source>
        <dbReference type="ARBA" id="ARBA00022448"/>
    </source>
</evidence>
<reference evidence="11 12" key="1">
    <citation type="submission" date="2014-07" db="EMBL/GenBank/DDBJ databases">
        <title>Complete Genome Sequence of Dyella japonica Strain A8 Isolated from Malaysian Tropical Soil.</title>
        <authorList>
            <person name="Hui R.K.H."/>
            <person name="Chen J.-W."/>
            <person name="Chan K.-G."/>
            <person name="Leung F.C.C."/>
        </authorList>
    </citation>
    <scope>NUCLEOTIDE SEQUENCE [LARGE SCALE GENOMIC DNA]</scope>
    <source>
        <strain evidence="11 12">A8</strain>
    </source>
</reference>
<dbReference type="FunFam" id="1.20.58.220:FF:000004">
    <property type="entry name" value="Phosphate-specific transport system accessory protein PhoU"/>
    <property type="match status" value="1"/>
</dbReference>
<dbReference type="Proteomes" id="UP000027987">
    <property type="component" value="Chromosome"/>
</dbReference>
<evidence type="ECO:0000313" key="12">
    <source>
        <dbReference type="Proteomes" id="UP000027987"/>
    </source>
</evidence>
<comment type="subunit">
    <text evidence="3 8">Homodimer.</text>
</comment>
<keyword evidence="4 8" id="KW-0813">Transport</keyword>
<dbReference type="PIRSF" id="PIRSF003107">
    <property type="entry name" value="PhoU"/>
    <property type="match status" value="1"/>
</dbReference>
<evidence type="ECO:0000313" key="11">
    <source>
        <dbReference type="EMBL" id="AIF48608.1"/>
    </source>
</evidence>
<dbReference type="GO" id="GO:0006817">
    <property type="term" value="P:phosphate ion transport"/>
    <property type="evidence" value="ECO:0007669"/>
    <property type="project" value="UniProtKB-KW"/>
</dbReference>
<dbReference type="PANTHER" id="PTHR42930">
    <property type="entry name" value="PHOSPHATE-SPECIFIC TRANSPORT SYSTEM ACCESSORY PROTEIN PHOU"/>
    <property type="match status" value="1"/>
</dbReference>
<dbReference type="EMBL" id="CP008884">
    <property type="protein sequence ID" value="AIF48608.1"/>
    <property type="molecule type" value="Genomic_DNA"/>
</dbReference>
<evidence type="ECO:0000256" key="3">
    <source>
        <dbReference type="ARBA" id="ARBA00011738"/>
    </source>
</evidence>
<proteinExistence type="inferred from homology"/>
<dbReference type="GO" id="GO:0005737">
    <property type="term" value="C:cytoplasm"/>
    <property type="evidence" value="ECO:0007669"/>
    <property type="project" value="UniProtKB-SubCell"/>
</dbReference>
<keyword evidence="6 8" id="KW-0592">Phosphate transport</keyword>
<organism evidence="11 12">
    <name type="scientific">Dyella japonica A8</name>
    <dbReference type="NCBI Taxonomy" id="1217721"/>
    <lineage>
        <taxon>Bacteria</taxon>
        <taxon>Pseudomonadati</taxon>
        <taxon>Pseudomonadota</taxon>
        <taxon>Gammaproteobacteria</taxon>
        <taxon>Lysobacterales</taxon>
        <taxon>Rhodanobacteraceae</taxon>
        <taxon>Dyella</taxon>
    </lineage>
</organism>
<accession>A0A075K8V1</accession>
<evidence type="ECO:0000256" key="9">
    <source>
        <dbReference type="SAM" id="MobiDB-lite"/>
    </source>
</evidence>
<keyword evidence="5 8" id="KW-0963">Cytoplasm</keyword>
<dbReference type="HOGENOM" id="CLU_078518_2_1_6"/>
<dbReference type="Gene3D" id="1.20.58.220">
    <property type="entry name" value="Phosphate transport system protein phou homolog 2, domain 2"/>
    <property type="match status" value="1"/>
</dbReference>